<feature type="region of interest" description="Disordered" evidence="2">
    <location>
        <begin position="632"/>
        <end position="652"/>
    </location>
</feature>
<evidence type="ECO:0000256" key="2">
    <source>
        <dbReference type="SAM" id="MobiDB-lite"/>
    </source>
</evidence>
<dbReference type="EMBL" id="JACBYW010000006">
    <property type="protein sequence ID" value="NYH79989.1"/>
    <property type="molecule type" value="Genomic_DNA"/>
</dbReference>
<name>A0A852Z2J9_9ACTN</name>
<dbReference type="InterPro" id="IPR042070">
    <property type="entry name" value="PucR_C-HTH_sf"/>
</dbReference>
<dbReference type="PANTHER" id="PTHR33744:SF1">
    <property type="entry name" value="DNA-BINDING TRANSCRIPTIONAL ACTIVATOR ADER"/>
    <property type="match status" value="1"/>
</dbReference>
<keyword evidence="5" id="KW-1185">Reference proteome</keyword>
<dbReference type="InterPro" id="IPR051448">
    <property type="entry name" value="CdaR-like_regulators"/>
</dbReference>
<comment type="similarity">
    <text evidence="1">Belongs to the CdaR family.</text>
</comment>
<dbReference type="Gene3D" id="1.10.10.2840">
    <property type="entry name" value="PucR C-terminal helix-turn-helix domain"/>
    <property type="match status" value="1"/>
</dbReference>
<feature type="domain" description="GAF" evidence="3">
    <location>
        <begin position="87"/>
        <end position="238"/>
    </location>
</feature>
<sequence length="652" mass="71179">MAKQDAVPGDELLEVLELLAGEASPVQLDQWSQRLHRENTDSRLLERVDKAKELALRIRGSSTRPQQRAAGMAALVDMARELTRPHELETLLKLATRRARLLLNLDMSWIAFHSPEENCSYVRAADGHASTITVGFRVPSDGGVGNEATRHSAPFWSSEYLTDERFEHSEVIDEVVRAENLCSILAVPLRDDSSSLGSLYVASRERRLFHTDEITLLSSLGELVTVAIEKTRLLDRTRAEVTELRMDTSEAVSSSQAARRLHAAHSRLLDHVLRGKGLDALAADAARELDGTVLVYDTVGNKLAATGEIPELADIEYRWISADVSDQHEPFQPLECVWSCPAAAGSEQFGTLVLRPRGQPTEHDLHLFHLVAQSVAISLLIQRSTAVAEGQLREELFEDLLSSSWLSPQQHAERARRLSINLNEPHVVVVARPEGKGHGRAAGWASSYAARWSGLKSVRGDHVVLLLPGTDAGTAARSISEELSALLGHPVTVGAAGPFSEPSALINVHQEAMRCLDALTALGNTGCAAAARELGFVGMLLSDDHDVDGFIRSTIGPVLDYDTAQATELVPTLRAYFDSGNSPTNAAETLHVHPNTVSRRLERVTTLLGPEWQHPERILEIQLALRLQRTRHTLQKNDGPSPLAGHTGNGGT</sequence>
<dbReference type="SMART" id="SM00065">
    <property type="entry name" value="GAF"/>
    <property type="match status" value="1"/>
</dbReference>
<dbReference type="Pfam" id="PF13556">
    <property type="entry name" value="HTH_30"/>
    <property type="match status" value="1"/>
</dbReference>
<dbReference type="Gene3D" id="3.30.450.40">
    <property type="match status" value="1"/>
</dbReference>
<evidence type="ECO:0000313" key="5">
    <source>
        <dbReference type="Proteomes" id="UP000548304"/>
    </source>
</evidence>
<accession>A0A852Z2J9</accession>
<dbReference type="Pfam" id="PF17853">
    <property type="entry name" value="GGDEF_2"/>
    <property type="match status" value="1"/>
</dbReference>
<evidence type="ECO:0000313" key="4">
    <source>
        <dbReference type="EMBL" id="NYH79989.1"/>
    </source>
</evidence>
<dbReference type="GO" id="GO:0003677">
    <property type="term" value="F:DNA binding"/>
    <property type="evidence" value="ECO:0007669"/>
    <property type="project" value="UniProtKB-KW"/>
</dbReference>
<dbReference type="RefSeq" id="WP_179536372.1">
    <property type="nucleotide sequence ID" value="NZ_JACBYW010000006.1"/>
</dbReference>
<gene>
    <name evidence="4" type="ORF">FHR84_003338</name>
</gene>
<comment type="caution">
    <text evidence="4">The sequence shown here is derived from an EMBL/GenBank/DDBJ whole genome shotgun (WGS) entry which is preliminary data.</text>
</comment>
<proteinExistence type="inferred from homology"/>
<organism evidence="4 5">
    <name type="scientific">Actinopolyspora biskrensis</name>
    <dbReference type="NCBI Taxonomy" id="1470178"/>
    <lineage>
        <taxon>Bacteria</taxon>
        <taxon>Bacillati</taxon>
        <taxon>Actinomycetota</taxon>
        <taxon>Actinomycetes</taxon>
        <taxon>Actinopolysporales</taxon>
        <taxon>Actinopolysporaceae</taxon>
        <taxon>Actinopolyspora</taxon>
    </lineage>
</organism>
<dbReference type="SUPFAM" id="SSF55781">
    <property type="entry name" value="GAF domain-like"/>
    <property type="match status" value="1"/>
</dbReference>
<dbReference type="InterPro" id="IPR029016">
    <property type="entry name" value="GAF-like_dom_sf"/>
</dbReference>
<evidence type="ECO:0000259" key="3">
    <source>
        <dbReference type="SMART" id="SM00065"/>
    </source>
</evidence>
<dbReference type="InterPro" id="IPR003018">
    <property type="entry name" value="GAF"/>
</dbReference>
<protein>
    <submittedName>
        <fullName evidence="4">DNA-binding PucR family transcriptional regulator</fullName>
    </submittedName>
</protein>
<dbReference type="AlphaFoldDB" id="A0A852Z2J9"/>
<dbReference type="Proteomes" id="UP000548304">
    <property type="component" value="Unassembled WGS sequence"/>
</dbReference>
<dbReference type="InterPro" id="IPR025736">
    <property type="entry name" value="PucR_C-HTH_dom"/>
</dbReference>
<dbReference type="Pfam" id="PF13185">
    <property type="entry name" value="GAF_2"/>
    <property type="match status" value="1"/>
</dbReference>
<keyword evidence="4" id="KW-0238">DNA-binding</keyword>
<reference evidence="4 5" key="1">
    <citation type="submission" date="2020-07" db="EMBL/GenBank/DDBJ databases">
        <title>Genomic Encyclopedia of Type Strains, Phase III (KMG-III): the genomes of soil and plant-associated and newly described type strains.</title>
        <authorList>
            <person name="Whitman W."/>
        </authorList>
    </citation>
    <scope>NUCLEOTIDE SEQUENCE [LARGE SCALE GENOMIC DNA]</scope>
    <source>
        <strain evidence="4 5">CECT 8576</strain>
    </source>
</reference>
<evidence type="ECO:0000256" key="1">
    <source>
        <dbReference type="ARBA" id="ARBA00006754"/>
    </source>
</evidence>
<dbReference type="InterPro" id="IPR041522">
    <property type="entry name" value="CdaR_GGDEF"/>
</dbReference>
<dbReference type="PANTHER" id="PTHR33744">
    <property type="entry name" value="CARBOHYDRATE DIACID REGULATOR"/>
    <property type="match status" value="1"/>
</dbReference>